<keyword evidence="3" id="KW-1185">Reference proteome</keyword>
<sequence>MQLSDLREDFDERVHDIDEVISLIEMLGIAFSKMKREDTSIEEDVLSLQRKIDILKSTLHMLSYNLVECVTRGCIEAIYDHMHDNNVGYHDLIANLQKKTLNRIVIDYSNKIERLHMKIGGDILKKVISASFNVRKEFNGNITKSTIGDIKKRYGITIPDAPECRNGVDLDTLKDIRNDLAHGNTEFSKQGAKDPVNDVLARVKNVNEYMKLLITATEDYLINQGYLNSQCA</sequence>
<organism evidence="2 3">
    <name type="scientific">Affinibrenneria salicis</name>
    <dbReference type="NCBI Taxonomy" id="2590031"/>
    <lineage>
        <taxon>Bacteria</taxon>
        <taxon>Pseudomonadati</taxon>
        <taxon>Pseudomonadota</taxon>
        <taxon>Gammaproteobacteria</taxon>
        <taxon>Enterobacterales</taxon>
        <taxon>Pectobacteriaceae</taxon>
        <taxon>Affinibrenneria</taxon>
    </lineage>
</organism>
<name>A0A5J5FVH8_9GAMM</name>
<comment type="caution">
    <text evidence="2">The sequence shown here is derived from an EMBL/GenBank/DDBJ whole genome shotgun (WGS) entry which is preliminary data.</text>
</comment>
<proteinExistence type="predicted"/>
<dbReference type="InterPro" id="IPR040788">
    <property type="entry name" value="HEPN_MAE_28990"/>
</dbReference>
<evidence type="ECO:0000313" key="2">
    <source>
        <dbReference type="EMBL" id="KAA8997653.1"/>
    </source>
</evidence>
<evidence type="ECO:0000259" key="1">
    <source>
        <dbReference type="Pfam" id="PF18737"/>
    </source>
</evidence>
<dbReference type="AlphaFoldDB" id="A0A5J5FVH8"/>
<dbReference type="EMBL" id="VYKJ01000010">
    <property type="protein sequence ID" value="KAA8997653.1"/>
    <property type="molecule type" value="Genomic_DNA"/>
</dbReference>
<protein>
    <recommendedName>
        <fullName evidence="1">MAE-28990/MAE-18760-like HEPN domain-containing protein</fullName>
    </recommendedName>
</protein>
<dbReference type="Proteomes" id="UP000335415">
    <property type="component" value="Unassembled WGS sequence"/>
</dbReference>
<dbReference type="OrthoDB" id="571721at2"/>
<evidence type="ECO:0000313" key="3">
    <source>
        <dbReference type="Proteomes" id="UP000335415"/>
    </source>
</evidence>
<reference evidence="2 3" key="1">
    <citation type="submission" date="2019-09" db="EMBL/GenBank/DDBJ databases">
        <authorList>
            <person name="Li Y."/>
        </authorList>
    </citation>
    <scope>NUCLEOTIDE SEQUENCE [LARGE SCALE GENOMIC DNA]</scope>
    <source>
        <strain evidence="2 3">L3-3HA</strain>
    </source>
</reference>
<dbReference type="RefSeq" id="WP_150436351.1">
    <property type="nucleotide sequence ID" value="NZ_VYKJ01000010.1"/>
</dbReference>
<feature type="domain" description="MAE-28990/MAE-18760-like HEPN" evidence="1">
    <location>
        <begin position="4"/>
        <end position="226"/>
    </location>
</feature>
<dbReference type="Pfam" id="PF18737">
    <property type="entry name" value="HEPN_MAE_28990"/>
    <property type="match status" value="1"/>
</dbReference>
<gene>
    <name evidence="2" type="ORF">FJU30_17955</name>
</gene>
<accession>A0A5J5FVH8</accession>